<keyword evidence="3" id="KW-1185">Reference proteome</keyword>
<keyword evidence="2" id="KW-0418">Kinase</keyword>
<feature type="domain" description="Aminoglycoside phosphotransferase" evidence="1">
    <location>
        <begin position="61"/>
        <end position="282"/>
    </location>
</feature>
<evidence type="ECO:0000259" key="1">
    <source>
        <dbReference type="Pfam" id="PF01636"/>
    </source>
</evidence>
<dbReference type="Pfam" id="PF01636">
    <property type="entry name" value="APH"/>
    <property type="match status" value="1"/>
</dbReference>
<dbReference type="Gene3D" id="3.90.1200.10">
    <property type="match status" value="1"/>
</dbReference>
<reference evidence="2 3" key="1">
    <citation type="submission" date="2016-10" db="EMBL/GenBank/DDBJ databases">
        <authorList>
            <person name="de Groot N.N."/>
        </authorList>
    </citation>
    <scope>NUCLEOTIDE SEQUENCE [LARGE SCALE GENOMIC DNA]</scope>
    <source>
        <strain evidence="2 3">U95</strain>
    </source>
</reference>
<dbReference type="RefSeq" id="WP_157843982.1">
    <property type="nucleotide sequence ID" value="NZ_FMWG01000006.1"/>
</dbReference>
<accession>A0A1G5QXC2</accession>
<gene>
    <name evidence="2" type="ORF">SAMN04488118_106156</name>
</gene>
<dbReference type="InterPro" id="IPR002575">
    <property type="entry name" value="Aminoglycoside_PTrfase"/>
</dbReference>
<dbReference type="AlphaFoldDB" id="A0A1G5QXC2"/>
<organism evidence="2 3">
    <name type="scientific">Epibacterium ulvae</name>
    <dbReference type="NCBI Taxonomy" id="1156985"/>
    <lineage>
        <taxon>Bacteria</taxon>
        <taxon>Pseudomonadati</taxon>
        <taxon>Pseudomonadota</taxon>
        <taxon>Alphaproteobacteria</taxon>
        <taxon>Rhodobacterales</taxon>
        <taxon>Roseobacteraceae</taxon>
        <taxon>Epibacterium</taxon>
    </lineage>
</organism>
<dbReference type="STRING" id="1156985.SAMN04488118_106156"/>
<dbReference type="SUPFAM" id="SSF56112">
    <property type="entry name" value="Protein kinase-like (PK-like)"/>
    <property type="match status" value="1"/>
</dbReference>
<dbReference type="GO" id="GO:0016301">
    <property type="term" value="F:kinase activity"/>
    <property type="evidence" value="ECO:0007669"/>
    <property type="project" value="UniProtKB-KW"/>
</dbReference>
<proteinExistence type="predicted"/>
<dbReference type="OrthoDB" id="7856512at2"/>
<dbReference type="InterPro" id="IPR011009">
    <property type="entry name" value="Kinase-like_dom_sf"/>
</dbReference>
<evidence type="ECO:0000313" key="3">
    <source>
        <dbReference type="Proteomes" id="UP000198767"/>
    </source>
</evidence>
<protein>
    <submittedName>
        <fullName evidence="2">Predicted kinase, aminoglycoside phosphotransferase (APT) family</fullName>
    </submittedName>
</protein>
<dbReference type="Proteomes" id="UP000198767">
    <property type="component" value="Unassembled WGS sequence"/>
</dbReference>
<evidence type="ECO:0000313" key="2">
    <source>
        <dbReference type="EMBL" id="SCZ66210.1"/>
    </source>
</evidence>
<dbReference type="EMBL" id="FMWG01000006">
    <property type="protein sequence ID" value="SCZ66210.1"/>
    <property type="molecule type" value="Genomic_DNA"/>
</dbReference>
<keyword evidence="2" id="KW-0808">Transferase</keyword>
<sequence length="344" mass="39240">MKPEAQAALSESAEQVEARTRAYWPDISKATGLPAEGVRFRPLHVNANVRDRRCVLEARLEDKRRFVLRADYEERRRVPLMKQLQRHRIAAEALRESSKAHVPQVLWEASDTPCALLEFVPGETAVQELQFADLGAVQRDLVWERIGAAIGALHAVSRTREKRFWPKPFLQQVSEQAEAVRRDAGNYPHPQRFLGLCALLHRFGKRARGLPYLGALEHGDMHLCNILIAEEKVSFIDFSNFKNDHPQRDLANLWVTAVVNEEQGLRQGTGYGMIAPSEMRAFEAGYGEALIEDPIFRFFHAYRLFRVWGTIARMEKARGPRVKKKRAALVAVLDSLQDAERTLE</sequence>
<name>A0A1G5QXC2_9RHOB</name>